<dbReference type="Proteomes" id="UP000199180">
    <property type="component" value="Unassembled WGS sequence"/>
</dbReference>
<dbReference type="GO" id="GO:0003700">
    <property type="term" value="F:DNA-binding transcription factor activity"/>
    <property type="evidence" value="ECO:0007669"/>
    <property type="project" value="InterPro"/>
</dbReference>
<organism evidence="5 6">
    <name type="scientific">Paracoccus homiensis</name>
    <dbReference type="NCBI Taxonomy" id="364199"/>
    <lineage>
        <taxon>Bacteria</taxon>
        <taxon>Pseudomonadati</taxon>
        <taxon>Pseudomonadota</taxon>
        <taxon>Alphaproteobacteria</taxon>
        <taxon>Rhodobacterales</taxon>
        <taxon>Paracoccaceae</taxon>
        <taxon>Paracoccus</taxon>
    </lineage>
</organism>
<keyword evidence="1" id="KW-0805">Transcription regulation</keyword>
<dbReference type="InterPro" id="IPR050204">
    <property type="entry name" value="AraC_XylS_family_regulators"/>
</dbReference>
<dbReference type="PANTHER" id="PTHR46796">
    <property type="entry name" value="HTH-TYPE TRANSCRIPTIONAL ACTIVATOR RHAS-RELATED"/>
    <property type="match status" value="1"/>
</dbReference>
<evidence type="ECO:0000256" key="1">
    <source>
        <dbReference type="ARBA" id="ARBA00023015"/>
    </source>
</evidence>
<dbReference type="STRING" id="364199.SAMN04489858_102377"/>
<evidence type="ECO:0000259" key="4">
    <source>
        <dbReference type="PROSITE" id="PS01124"/>
    </source>
</evidence>
<reference evidence="5 6" key="1">
    <citation type="submission" date="2016-10" db="EMBL/GenBank/DDBJ databases">
        <authorList>
            <person name="de Groot N.N."/>
        </authorList>
    </citation>
    <scope>NUCLEOTIDE SEQUENCE [LARGE SCALE GENOMIC DNA]</scope>
    <source>
        <strain evidence="5 6">DSM 17862</strain>
    </source>
</reference>
<evidence type="ECO:0000313" key="6">
    <source>
        <dbReference type="Proteomes" id="UP000199180"/>
    </source>
</evidence>
<dbReference type="SUPFAM" id="SSF46689">
    <property type="entry name" value="Homeodomain-like"/>
    <property type="match status" value="2"/>
</dbReference>
<dbReference type="Gene3D" id="1.10.10.60">
    <property type="entry name" value="Homeodomain-like"/>
    <property type="match status" value="1"/>
</dbReference>
<proteinExistence type="predicted"/>
<dbReference type="PROSITE" id="PS01124">
    <property type="entry name" value="HTH_ARAC_FAMILY_2"/>
    <property type="match status" value="1"/>
</dbReference>
<evidence type="ECO:0000313" key="5">
    <source>
        <dbReference type="EMBL" id="SES98506.1"/>
    </source>
</evidence>
<dbReference type="SMART" id="SM00342">
    <property type="entry name" value="HTH_ARAC"/>
    <property type="match status" value="1"/>
</dbReference>
<dbReference type="InterPro" id="IPR009057">
    <property type="entry name" value="Homeodomain-like_sf"/>
</dbReference>
<feature type="domain" description="HTH araC/xylS-type" evidence="4">
    <location>
        <begin position="170"/>
        <end position="267"/>
    </location>
</feature>
<evidence type="ECO:0000256" key="2">
    <source>
        <dbReference type="ARBA" id="ARBA00023125"/>
    </source>
</evidence>
<dbReference type="EMBL" id="FOHO01000002">
    <property type="protein sequence ID" value="SES98506.1"/>
    <property type="molecule type" value="Genomic_DNA"/>
</dbReference>
<dbReference type="AlphaFoldDB" id="A0A1I0AWW9"/>
<dbReference type="Pfam" id="PF12833">
    <property type="entry name" value="HTH_18"/>
    <property type="match status" value="1"/>
</dbReference>
<gene>
    <name evidence="5" type="ORF">SAMN04489858_102377</name>
</gene>
<sequence length="269" mass="29672">MRASPVARQIAQLDLGDGCGVAIWENQDDERHYDAPRDHTFSLYLQGGTGTQRLDAGGIAGRPGAICVMPEGCGSAWRITARFRFVHLYLSDARLRSGFAWIHDCDARQIDLPEATFAENPRMAGPLRAMSAAALDGDALRGGTAVSDLIRGLSPRRVPLRGGMAPYLLRRVDEWIEAHLDQTIHLADLALLTDLSPFHFHRMFQHSRGMAPHAWVTHRRVMRAQTLLAGHAPIAAISAACGFSSQSHMTRVFQARTGMTPARYRRLSV</sequence>
<keyword evidence="6" id="KW-1185">Reference proteome</keyword>
<keyword evidence="3" id="KW-0804">Transcription</keyword>
<keyword evidence="2" id="KW-0238">DNA-binding</keyword>
<protein>
    <submittedName>
        <fullName evidence="5">Transcriptional regulator, AraC family</fullName>
    </submittedName>
</protein>
<dbReference type="PANTHER" id="PTHR46796:SF6">
    <property type="entry name" value="ARAC SUBFAMILY"/>
    <property type="match status" value="1"/>
</dbReference>
<accession>A0A1I0AWW9</accession>
<evidence type="ECO:0000256" key="3">
    <source>
        <dbReference type="ARBA" id="ARBA00023163"/>
    </source>
</evidence>
<dbReference type="GO" id="GO:0043565">
    <property type="term" value="F:sequence-specific DNA binding"/>
    <property type="evidence" value="ECO:0007669"/>
    <property type="project" value="InterPro"/>
</dbReference>
<dbReference type="InterPro" id="IPR018060">
    <property type="entry name" value="HTH_AraC"/>
</dbReference>
<name>A0A1I0AWW9_9RHOB</name>